<proteinExistence type="predicted"/>
<keyword evidence="11" id="KW-1185">Reference proteome</keyword>
<keyword evidence="2" id="KW-0479">Metal-binding</keyword>
<comment type="caution">
    <text evidence="10">The sequence shown here is derived from an EMBL/GenBank/DDBJ whole genome shotgun (WGS) entry which is preliminary data.</text>
</comment>
<dbReference type="EMBL" id="JAGTJR010000017">
    <property type="protein sequence ID" value="KAH7046586.1"/>
    <property type="molecule type" value="Genomic_DNA"/>
</dbReference>
<dbReference type="PANTHER" id="PTHR40626:SF11">
    <property type="entry name" value="ZINC FINGER PROTEIN YPR022C"/>
    <property type="match status" value="1"/>
</dbReference>
<reference evidence="10 11" key="1">
    <citation type="journal article" date="2021" name="Nat. Commun.">
        <title>Genetic determinants of endophytism in the Arabidopsis root mycobiome.</title>
        <authorList>
            <person name="Mesny F."/>
            <person name="Miyauchi S."/>
            <person name="Thiergart T."/>
            <person name="Pickel B."/>
            <person name="Atanasova L."/>
            <person name="Karlsson M."/>
            <person name="Huettel B."/>
            <person name="Barry K.W."/>
            <person name="Haridas S."/>
            <person name="Chen C."/>
            <person name="Bauer D."/>
            <person name="Andreopoulos W."/>
            <person name="Pangilinan J."/>
            <person name="LaButti K."/>
            <person name="Riley R."/>
            <person name="Lipzen A."/>
            <person name="Clum A."/>
            <person name="Drula E."/>
            <person name="Henrissat B."/>
            <person name="Kohler A."/>
            <person name="Grigoriev I.V."/>
            <person name="Martin F.M."/>
            <person name="Hacquard S."/>
        </authorList>
    </citation>
    <scope>NUCLEOTIDE SEQUENCE [LARGE SCALE GENOMIC DNA]</scope>
    <source>
        <strain evidence="10 11">MPI-SDFR-AT-0080</strain>
    </source>
</reference>
<evidence type="ECO:0000256" key="1">
    <source>
        <dbReference type="ARBA" id="ARBA00004123"/>
    </source>
</evidence>
<keyword evidence="4 7" id="KW-0863">Zinc-finger</keyword>
<evidence type="ECO:0000256" key="3">
    <source>
        <dbReference type="ARBA" id="ARBA00022737"/>
    </source>
</evidence>
<evidence type="ECO:0000256" key="2">
    <source>
        <dbReference type="ARBA" id="ARBA00022723"/>
    </source>
</evidence>
<dbReference type="PANTHER" id="PTHR40626">
    <property type="entry name" value="MIP31509P"/>
    <property type="match status" value="1"/>
</dbReference>
<dbReference type="InterPro" id="IPR051059">
    <property type="entry name" value="VerF-like"/>
</dbReference>
<feature type="compositionally biased region" description="Basic and acidic residues" evidence="8">
    <location>
        <begin position="1"/>
        <end position="21"/>
    </location>
</feature>
<dbReference type="PROSITE" id="PS50157">
    <property type="entry name" value="ZINC_FINGER_C2H2_2"/>
    <property type="match status" value="1"/>
</dbReference>
<evidence type="ECO:0000256" key="8">
    <source>
        <dbReference type="SAM" id="MobiDB-lite"/>
    </source>
</evidence>
<dbReference type="Proteomes" id="UP000774617">
    <property type="component" value="Unassembled WGS sequence"/>
</dbReference>
<feature type="region of interest" description="Disordered" evidence="8">
    <location>
        <begin position="38"/>
        <end position="65"/>
    </location>
</feature>
<feature type="region of interest" description="Disordered" evidence="8">
    <location>
        <begin position="1"/>
        <end position="24"/>
    </location>
</feature>
<accession>A0ABQ8G7J8</accession>
<feature type="region of interest" description="Disordered" evidence="8">
    <location>
        <begin position="149"/>
        <end position="171"/>
    </location>
</feature>
<dbReference type="Gene3D" id="3.30.160.60">
    <property type="entry name" value="Classic Zinc Finger"/>
    <property type="match status" value="1"/>
</dbReference>
<feature type="domain" description="C2H2-type" evidence="9">
    <location>
        <begin position="25"/>
        <end position="60"/>
    </location>
</feature>
<keyword evidence="3" id="KW-0677">Repeat</keyword>
<keyword evidence="6" id="KW-0539">Nucleus</keyword>
<keyword evidence="5" id="KW-0862">Zinc</keyword>
<dbReference type="InterPro" id="IPR013087">
    <property type="entry name" value="Znf_C2H2_type"/>
</dbReference>
<gene>
    <name evidence="10" type="ORF">B0J12DRAFT_700732</name>
</gene>
<organism evidence="10 11">
    <name type="scientific">Macrophomina phaseolina</name>
    <dbReference type="NCBI Taxonomy" id="35725"/>
    <lineage>
        <taxon>Eukaryota</taxon>
        <taxon>Fungi</taxon>
        <taxon>Dikarya</taxon>
        <taxon>Ascomycota</taxon>
        <taxon>Pezizomycotina</taxon>
        <taxon>Dothideomycetes</taxon>
        <taxon>Dothideomycetes incertae sedis</taxon>
        <taxon>Botryosphaeriales</taxon>
        <taxon>Botryosphaeriaceae</taxon>
        <taxon>Macrophomina</taxon>
    </lineage>
</organism>
<evidence type="ECO:0000313" key="11">
    <source>
        <dbReference type="Proteomes" id="UP000774617"/>
    </source>
</evidence>
<comment type="subcellular location">
    <subcellularLocation>
        <location evidence="1">Nucleus</location>
    </subcellularLocation>
</comment>
<sequence>MAERYSDSLNREASNHTDAKSRNSFSCSHCKATFNRAAHLRRHEKKRVNPTSVSHGSKSRSFSLPDALTLARSTEHRQSTAHYSTDGPLPQEYFLQFAQPEVAQDHFLDPALELQDEAAYSYDLLGGTGFPTLPDFNITLSPSGMIQSDEWVSEPRSSSDSEHDSWSPSSFREDCQSEVAHARCLFSFEEEEYLLAQESLSRYGSAHLVRSFQIPSKYAMTRFVKAFFNHMAPHLPIIHRPTFRIGTTPCKSGAMNIKQILIDYLFSTTTVDSHGLWCNLSQ</sequence>
<evidence type="ECO:0000256" key="4">
    <source>
        <dbReference type="ARBA" id="ARBA00022771"/>
    </source>
</evidence>
<evidence type="ECO:0000256" key="5">
    <source>
        <dbReference type="ARBA" id="ARBA00022833"/>
    </source>
</evidence>
<feature type="compositionally biased region" description="Basic and acidic residues" evidence="8">
    <location>
        <begin position="157"/>
        <end position="171"/>
    </location>
</feature>
<name>A0ABQ8G7J8_9PEZI</name>
<evidence type="ECO:0000256" key="7">
    <source>
        <dbReference type="PROSITE-ProRule" id="PRU00042"/>
    </source>
</evidence>
<protein>
    <recommendedName>
        <fullName evidence="9">C2H2-type domain-containing protein</fullName>
    </recommendedName>
</protein>
<feature type="compositionally biased region" description="Basic residues" evidence="8">
    <location>
        <begin position="38"/>
        <end position="48"/>
    </location>
</feature>
<evidence type="ECO:0000313" key="10">
    <source>
        <dbReference type="EMBL" id="KAH7046586.1"/>
    </source>
</evidence>
<evidence type="ECO:0000259" key="9">
    <source>
        <dbReference type="PROSITE" id="PS50157"/>
    </source>
</evidence>
<evidence type="ECO:0000256" key="6">
    <source>
        <dbReference type="ARBA" id="ARBA00023242"/>
    </source>
</evidence>
<feature type="compositionally biased region" description="Polar residues" evidence="8">
    <location>
        <begin position="49"/>
        <end position="62"/>
    </location>
</feature>